<keyword evidence="3" id="KW-1185">Reference proteome</keyword>
<dbReference type="Proteomes" id="UP000838763">
    <property type="component" value="Unassembled WGS sequence"/>
</dbReference>
<evidence type="ECO:0000256" key="1">
    <source>
        <dbReference type="SAM" id="SignalP"/>
    </source>
</evidence>
<reference evidence="2" key="1">
    <citation type="submission" date="2022-11" db="EMBL/GenBank/DDBJ databases">
        <authorList>
            <person name="Scott C."/>
            <person name="Bruce N."/>
        </authorList>
    </citation>
    <scope>NUCLEOTIDE SEQUENCE</scope>
</reference>
<feature type="signal peptide" evidence="1">
    <location>
        <begin position="1"/>
        <end position="23"/>
    </location>
</feature>
<dbReference type="PANTHER" id="PTHR11799:SF12">
    <property type="entry name" value="PARAOXONASE-RELATED"/>
    <property type="match status" value="1"/>
</dbReference>
<organism evidence="2 3">
    <name type="scientific">Parascedosporium putredinis</name>
    <dbReference type="NCBI Taxonomy" id="1442378"/>
    <lineage>
        <taxon>Eukaryota</taxon>
        <taxon>Fungi</taxon>
        <taxon>Dikarya</taxon>
        <taxon>Ascomycota</taxon>
        <taxon>Pezizomycotina</taxon>
        <taxon>Sordariomycetes</taxon>
        <taxon>Hypocreomycetidae</taxon>
        <taxon>Microascales</taxon>
        <taxon>Microascaceae</taxon>
        <taxon>Parascedosporium</taxon>
    </lineage>
</organism>
<evidence type="ECO:0008006" key="4">
    <source>
        <dbReference type="Google" id="ProtNLM"/>
    </source>
</evidence>
<gene>
    <name evidence="2" type="ORF">PPNO1_LOCUS3769</name>
</gene>
<protein>
    <recommendedName>
        <fullName evidence="4">Serum paraoxonase/arylesterase family protein</fullName>
    </recommendedName>
</protein>
<proteinExistence type="predicted"/>
<dbReference type="EMBL" id="CALLCH030000010">
    <property type="protein sequence ID" value="CAI4214036.1"/>
    <property type="molecule type" value="Genomic_DNA"/>
</dbReference>
<keyword evidence="1" id="KW-0732">Signal</keyword>
<dbReference type="InterPro" id="IPR051288">
    <property type="entry name" value="Serum_paraoxonase/arylesterase"/>
</dbReference>
<name>A0A9P1M8U3_9PEZI</name>
<evidence type="ECO:0000313" key="2">
    <source>
        <dbReference type="EMBL" id="CAI4214036.1"/>
    </source>
</evidence>
<dbReference type="PANTHER" id="PTHR11799">
    <property type="entry name" value="PARAOXONASE"/>
    <property type="match status" value="1"/>
</dbReference>
<sequence length="435" mass="47302">MARASFRATVVALLAIFLASTYGPDVFRAFKTLGIRRQIENTVVSSAVDFVSIKDTAQCEDVHVHAPSGLLFAACEDTVVPRSKWFPPLANFVDPSVIGNAQGSIHIIDPKTLQSKRLKIKGYDDPFVTHGFDIVADPKQPQDAVYIFAVNHVPNPEYVAAKAGKGSRDPESIPDKSQSRIEVFHHVLGESAVRHIRTVSHPLVQTPNDVYALAPDSIYVTNDHFYREGHLRGVEDVLFRAKWSTTIHLHITDLAAKDPFAGVTGRVAVENLHNNNGLGHGRVADEILIASCVSGTMHVGKIPADPATANITIVEDVLVDTIVDNPSYFADPYATADDDRSGYLLPGLSNAINIGHNIFEADAMDGVMVYFVRKDPATGAWNERLIFADDGTRIRSVSASVLVAIDPSENGGKRQGWLFVTGFVSSNMIAVKVDL</sequence>
<dbReference type="AlphaFoldDB" id="A0A9P1M8U3"/>
<dbReference type="InterPro" id="IPR011042">
    <property type="entry name" value="6-blade_b-propeller_TolB-like"/>
</dbReference>
<dbReference type="Gene3D" id="2.120.10.30">
    <property type="entry name" value="TolB, C-terminal domain"/>
    <property type="match status" value="1"/>
</dbReference>
<comment type="caution">
    <text evidence="2">The sequence shown here is derived from an EMBL/GenBank/DDBJ whole genome shotgun (WGS) entry which is preliminary data.</text>
</comment>
<evidence type="ECO:0000313" key="3">
    <source>
        <dbReference type="Proteomes" id="UP000838763"/>
    </source>
</evidence>
<dbReference type="OrthoDB" id="5307922at2759"/>
<accession>A0A9P1M8U3</accession>
<feature type="chain" id="PRO_5040183751" description="Serum paraoxonase/arylesterase family protein" evidence="1">
    <location>
        <begin position="24"/>
        <end position="435"/>
    </location>
</feature>